<dbReference type="SUPFAM" id="SSF52833">
    <property type="entry name" value="Thioredoxin-like"/>
    <property type="match status" value="1"/>
</dbReference>
<dbReference type="PANTHER" id="PTHR45663:SF11">
    <property type="entry name" value="GEO12009P1"/>
    <property type="match status" value="1"/>
</dbReference>
<evidence type="ECO:0000256" key="1">
    <source>
        <dbReference type="ARBA" id="ARBA00022448"/>
    </source>
</evidence>
<evidence type="ECO:0000256" key="3">
    <source>
        <dbReference type="ARBA" id="ARBA00023157"/>
    </source>
</evidence>
<protein>
    <submittedName>
        <fullName evidence="5">Thioredoxin</fullName>
    </submittedName>
</protein>
<dbReference type="AlphaFoldDB" id="A0A2H9T9X7"/>
<dbReference type="CDD" id="cd02956">
    <property type="entry name" value="ybbN"/>
    <property type="match status" value="1"/>
</dbReference>
<dbReference type="InterPro" id="IPR036249">
    <property type="entry name" value="Thioredoxin-like_sf"/>
</dbReference>
<sequence>MEPDQINNRMDVTADNIQDAVQLSMEKPVILDIWANWCEPCKAQGVILDKLLMTYQGKILVAKLDTEKEQILGQQLMAQLGVRSIPVLVIFYQGRPVKVMTGLQDEQSLRDILDPLTISPAEKIRSQVDALVSAGQHQEALDRVHQLLVNEPGNNELQVIQINLLLELGRIEEAKSLLALLGDDVSGVAQPRAKIMFYEMAAEAPDYSELESRLLDNPDDYEARYQMAVRQVIVDDEASALNNLLAIVRKDRNFREDGARLLMLKIFDQLGSGHRLVKHYRGRLFGLMH</sequence>
<feature type="domain" description="Thioredoxin" evidence="4">
    <location>
        <begin position="1"/>
        <end position="118"/>
    </location>
</feature>
<gene>
    <name evidence="5" type="primary">trxA_3</name>
    <name evidence="5" type="ORF">CI610_00975</name>
</gene>
<accession>A0A2H9T9X7</accession>
<dbReference type="GO" id="GO:0015035">
    <property type="term" value="F:protein-disulfide reductase activity"/>
    <property type="evidence" value="ECO:0007669"/>
    <property type="project" value="TreeGrafter"/>
</dbReference>
<keyword evidence="3" id="KW-1015">Disulfide bond</keyword>
<evidence type="ECO:0000259" key="4">
    <source>
        <dbReference type="PROSITE" id="PS51352"/>
    </source>
</evidence>
<keyword evidence="2" id="KW-0249">Electron transport</keyword>
<evidence type="ECO:0000256" key="2">
    <source>
        <dbReference type="ARBA" id="ARBA00022982"/>
    </source>
</evidence>
<dbReference type="Gene3D" id="3.40.30.10">
    <property type="entry name" value="Glutaredoxin"/>
    <property type="match status" value="1"/>
</dbReference>
<evidence type="ECO:0000313" key="5">
    <source>
        <dbReference type="EMBL" id="PJE80036.1"/>
    </source>
</evidence>
<dbReference type="PROSITE" id="PS51352">
    <property type="entry name" value="THIOREDOXIN_2"/>
    <property type="match status" value="1"/>
</dbReference>
<dbReference type="SUPFAM" id="SSF48452">
    <property type="entry name" value="TPR-like"/>
    <property type="match status" value="1"/>
</dbReference>
<dbReference type="GO" id="GO:0005737">
    <property type="term" value="C:cytoplasm"/>
    <property type="evidence" value="ECO:0007669"/>
    <property type="project" value="TreeGrafter"/>
</dbReference>
<dbReference type="InterPro" id="IPR011990">
    <property type="entry name" value="TPR-like_helical_dom_sf"/>
</dbReference>
<name>A0A2H9T9X7_9ZZZZ</name>
<reference evidence="5" key="1">
    <citation type="journal article" date="2017" name="Appl. Environ. Microbiol.">
        <title>Molecular characterization of an Endozoicomonas-like organism causing infection in king scallop Pecten maximus L.</title>
        <authorList>
            <person name="Cano I."/>
            <person name="van Aerle R."/>
            <person name="Ross S."/>
            <person name="Verner-Jeffreys D.W."/>
            <person name="Paley R.K."/>
            <person name="Rimmer G."/>
            <person name="Ryder D."/>
            <person name="Hooper P."/>
            <person name="Stone D."/>
            <person name="Feist S.W."/>
        </authorList>
    </citation>
    <scope>NUCLEOTIDE SEQUENCE</scope>
</reference>
<dbReference type="GO" id="GO:0006950">
    <property type="term" value="P:response to stress"/>
    <property type="evidence" value="ECO:0007669"/>
    <property type="project" value="UniProtKB-ARBA"/>
</dbReference>
<dbReference type="InterPro" id="IPR013766">
    <property type="entry name" value="Thioredoxin_domain"/>
</dbReference>
<dbReference type="InterPro" id="IPR017937">
    <property type="entry name" value="Thioredoxin_CS"/>
</dbReference>
<dbReference type="Pfam" id="PF00085">
    <property type="entry name" value="Thioredoxin"/>
    <property type="match status" value="1"/>
</dbReference>
<keyword evidence="1" id="KW-0813">Transport</keyword>
<dbReference type="EMBL" id="NSIT01000035">
    <property type="protein sequence ID" value="PJE80036.1"/>
    <property type="molecule type" value="Genomic_DNA"/>
</dbReference>
<organism evidence="5">
    <name type="scientific">invertebrate metagenome</name>
    <dbReference type="NCBI Taxonomy" id="1711999"/>
    <lineage>
        <taxon>unclassified sequences</taxon>
        <taxon>metagenomes</taxon>
        <taxon>organismal metagenomes</taxon>
    </lineage>
</organism>
<dbReference type="PROSITE" id="PS00194">
    <property type="entry name" value="THIOREDOXIN_1"/>
    <property type="match status" value="1"/>
</dbReference>
<proteinExistence type="predicted"/>
<dbReference type="Gene3D" id="1.25.40.10">
    <property type="entry name" value="Tetratricopeptide repeat domain"/>
    <property type="match status" value="2"/>
</dbReference>
<comment type="caution">
    <text evidence="5">The sequence shown here is derived from an EMBL/GenBank/DDBJ whole genome shotgun (WGS) entry which is preliminary data.</text>
</comment>
<dbReference type="Pfam" id="PF14561">
    <property type="entry name" value="TPR_20"/>
    <property type="match status" value="1"/>
</dbReference>
<dbReference type="PANTHER" id="PTHR45663">
    <property type="entry name" value="GEO12009P1"/>
    <property type="match status" value="1"/>
</dbReference>